<dbReference type="AlphaFoldDB" id="A0A150KKI3"/>
<evidence type="ECO:0000313" key="2">
    <source>
        <dbReference type="EMBL" id="QQX25696.1"/>
    </source>
</evidence>
<keyword evidence="3" id="KW-1185">Reference proteome</keyword>
<organism evidence="1 3">
    <name type="scientific">Heyndrickxia sporothermodurans</name>
    <dbReference type="NCBI Taxonomy" id="46224"/>
    <lineage>
        <taxon>Bacteria</taxon>
        <taxon>Bacillati</taxon>
        <taxon>Bacillota</taxon>
        <taxon>Bacilli</taxon>
        <taxon>Bacillales</taxon>
        <taxon>Bacillaceae</taxon>
        <taxon>Heyndrickxia</taxon>
    </lineage>
</organism>
<dbReference type="KEGG" id="hspo:JGZ69_01470"/>
<evidence type="ECO:0000313" key="4">
    <source>
        <dbReference type="Proteomes" id="UP000595512"/>
    </source>
</evidence>
<dbReference type="RefSeq" id="WP_066235839.1">
    <property type="nucleotide sequence ID" value="NZ_CP066701.1"/>
</dbReference>
<dbReference type="STRING" id="46224.B4102_4130"/>
<dbReference type="OrthoDB" id="9952422at2"/>
<dbReference type="Proteomes" id="UP000595512">
    <property type="component" value="Chromosome"/>
</dbReference>
<reference evidence="2 4" key="2">
    <citation type="submission" date="2020-12" db="EMBL/GenBank/DDBJ databases">
        <title>Taxonomic evaluation of the Bacillus sporothermodurans group of bacteria based on whole genome sequences.</title>
        <authorList>
            <person name="Fiedler G."/>
            <person name="Herbstmann A.-D."/>
            <person name="Doll E."/>
            <person name="Wenning M."/>
            <person name="Brinks E."/>
            <person name="Kabisch J."/>
            <person name="Breitenwieser F."/>
            <person name="Lappann M."/>
            <person name="Boehnlein C."/>
            <person name="Franz C."/>
        </authorList>
    </citation>
    <scope>NUCLEOTIDE SEQUENCE [LARGE SCALE GENOMIC DNA]</scope>
    <source>
        <strain evidence="2 4">DSM 10599</strain>
    </source>
</reference>
<dbReference type="EMBL" id="CP066701">
    <property type="protein sequence ID" value="QQX25696.1"/>
    <property type="molecule type" value="Genomic_DNA"/>
</dbReference>
<dbReference type="PATRIC" id="fig|46224.3.peg.1780"/>
<gene>
    <name evidence="1" type="ORF">B4102_4130</name>
    <name evidence="2" type="ORF">JGZ69_01470</name>
</gene>
<sequence>MTGSNKMRYNDENVILVASEPSGLRRKRTRDRMKDVKNSSQAVLKTLNEINETYTRKPAGFSRT</sequence>
<protein>
    <submittedName>
        <fullName evidence="1">Uncharacterized protein</fullName>
    </submittedName>
</protein>
<name>A0A150KKI3_9BACI</name>
<dbReference type="EMBL" id="LQYN01000167">
    <property type="protein sequence ID" value="KYC85298.1"/>
    <property type="molecule type" value="Genomic_DNA"/>
</dbReference>
<dbReference type="Proteomes" id="UP000075666">
    <property type="component" value="Unassembled WGS sequence"/>
</dbReference>
<dbReference type="GeneID" id="62500311"/>
<proteinExistence type="predicted"/>
<evidence type="ECO:0000313" key="3">
    <source>
        <dbReference type="Proteomes" id="UP000075666"/>
    </source>
</evidence>
<evidence type="ECO:0000313" key="1">
    <source>
        <dbReference type="EMBL" id="KYC85298.1"/>
    </source>
</evidence>
<accession>A0A150KKI3</accession>
<reference evidence="1 3" key="1">
    <citation type="submission" date="2016-01" db="EMBL/GenBank/DDBJ databases">
        <title>Genome Sequences of Twelve Sporeforming Bacillus Species Isolated from Foods.</title>
        <authorList>
            <person name="Berendsen E.M."/>
            <person name="Wells-Bennik M.H."/>
            <person name="Krawcyk A.O."/>
            <person name="De Jong A."/>
            <person name="Holsappel S."/>
            <person name="Eijlander R.T."/>
            <person name="Kuipers O.P."/>
        </authorList>
    </citation>
    <scope>NUCLEOTIDE SEQUENCE [LARGE SCALE GENOMIC DNA]</scope>
    <source>
        <strain evidence="1 3">B4102</strain>
    </source>
</reference>